<sequence length="365" mass="42828">MISNLKKSISLEDIELHGDSFAKEIRYYLNKYQMTQKELSMRLGLSIKHVNSILNDAISDISVSVLEGLEYAFQLETGTLTTIYHIYSNLKSSKIHGYVEEQLRHFGINFIIEHPELSLPFNICITNKMPTHLKLLNLKRFYGVSSLNDYTSYLKEHVLAEQVKYLDKPNSYTWIRFCELSVKFNDQPIGVFRKGLFSPIMKKLLNIMSNKDLTFHKKIDEIKAYLITKGIVLVTKQFIEKSLIRGITLKKGGKRYIFLSDMYNTESYIFLALLHEIVHCYFPESSEVEIDQKVFEEYRYWESQTNTTYKAIYDAILSYEQASLIKKENPNTDTSYIWQLMQNKYPHVSFDDDIIDKWGKKQNDL</sequence>
<feature type="domain" description="HTH cro/C1-type" evidence="1">
    <location>
        <begin position="25"/>
        <end position="80"/>
    </location>
</feature>
<dbReference type="RefSeq" id="WP_033178681.1">
    <property type="nucleotide sequence ID" value="NZ_CP030140.1"/>
</dbReference>
<accession>A0A2Z4NC90</accession>
<evidence type="ECO:0000313" key="3">
    <source>
        <dbReference type="Proteomes" id="UP000250218"/>
    </source>
</evidence>
<dbReference type="SUPFAM" id="SSF47413">
    <property type="entry name" value="lambda repressor-like DNA-binding domains"/>
    <property type="match status" value="1"/>
</dbReference>
<dbReference type="Proteomes" id="UP000250218">
    <property type="component" value="Chromosome"/>
</dbReference>
<dbReference type="InterPro" id="IPR001387">
    <property type="entry name" value="Cro/C1-type_HTH"/>
</dbReference>
<dbReference type="Gene3D" id="1.10.260.40">
    <property type="entry name" value="lambda repressor-like DNA-binding domains"/>
    <property type="match status" value="1"/>
</dbReference>
<proteinExistence type="predicted"/>
<keyword evidence="3" id="KW-1185">Reference proteome</keyword>
<dbReference type="EMBL" id="CP030140">
    <property type="protein sequence ID" value="AWX69166.1"/>
    <property type="molecule type" value="Genomic_DNA"/>
</dbReference>
<gene>
    <name evidence="2" type="ORF">DP065_00050</name>
</gene>
<organism evidence="2 3">
    <name type="scientific">[Mycoplasma] anseris</name>
    <dbReference type="NCBI Taxonomy" id="92400"/>
    <lineage>
        <taxon>Bacteria</taxon>
        <taxon>Bacillati</taxon>
        <taxon>Mycoplasmatota</taxon>
        <taxon>Mycoplasmoidales</taxon>
        <taxon>Metamycoplasmataceae</taxon>
        <taxon>Metamycoplasma</taxon>
    </lineage>
</organism>
<reference evidence="3" key="1">
    <citation type="submission" date="2018-06" db="EMBL/GenBank/DDBJ databases">
        <title>Complete genome sequences of Mycoplasma anatis, M. anseris and M. cloacale type strains.</title>
        <authorList>
            <person name="Grozner D."/>
            <person name="Forro B."/>
            <person name="Sulyok K.M."/>
            <person name="Marton S."/>
            <person name="Kreizinger Z."/>
            <person name="Banyai K."/>
            <person name="Gyuranecz M."/>
        </authorList>
    </citation>
    <scope>NUCLEOTIDE SEQUENCE [LARGE SCALE GENOMIC DNA]</scope>
    <source>
        <strain evidence="3">ATCC 49234</strain>
    </source>
</reference>
<dbReference type="CDD" id="cd00093">
    <property type="entry name" value="HTH_XRE"/>
    <property type="match status" value="1"/>
</dbReference>
<name>A0A2Z4NC90_9BACT</name>
<protein>
    <submittedName>
        <fullName evidence="2">XRE family transcriptional regulator</fullName>
    </submittedName>
</protein>
<dbReference type="AlphaFoldDB" id="A0A2Z4NC90"/>
<dbReference type="SMART" id="SM00530">
    <property type="entry name" value="HTH_XRE"/>
    <property type="match status" value="1"/>
</dbReference>
<dbReference type="InterPro" id="IPR010982">
    <property type="entry name" value="Lambda_DNA-bd_dom_sf"/>
</dbReference>
<evidence type="ECO:0000259" key="1">
    <source>
        <dbReference type="PROSITE" id="PS50943"/>
    </source>
</evidence>
<dbReference type="PROSITE" id="PS50943">
    <property type="entry name" value="HTH_CROC1"/>
    <property type="match status" value="1"/>
</dbReference>
<dbReference type="KEGG" id="mane:DP065_00050"/>
<evidence type="ECO:0000313" key="2">
    <source>
        <dbReference type="EMBL" id="AWX69166.1"/>
    </source>
</evidence>
<dbReference type="GO" id="GO:0003677">
    <property type="term" value="F:DNA binding"/>
    <property type="evidence" value="ECO:0007669"/>
    <property type="project" value="InterPro"/>
</dbReference>